<dbReference type="AlphaFoldDB" id="B6SH95"/>
<evidence type="ECO:0000313" key="1">
    <source>
        <dbReference type="EMBL" id="ACG24228.1"/>
    </source>
</evidence>
<name>B6SH95_MAIZE</name>
<organism evidence="1">
    <name type="scientific">Zea mays</name>
    <name type="common">Maize</name>
    <dbReference type="NCBI Taxonomy" id="4577"/>
    <lineage>
        <taxon>Eukaryota</taxon>
        <taxon>Viridiplantae</taxon>
        <taxon>Streptophyta</taxon>
        <taxon>Embryophyta</taxon>
        <taxon>Tracheophyta</taxon>
        <taxon>Spermatophyta</taxon>
        <taxon>Magnoliopsida</taxon>
        <taxon>Liliopsida</taxon>
        <taxon>Poales</taxon>
        <taxon>Poaceae</taxon>
        <taxon>PACMAD clade</taxon>
        <taxon>Panicoideae</taxon>
        <taxon>Andropogonodae</taxon>
        <taxon>Andropogoneae</taxon>
        <taxon>Tripsacinae</taxon>
        <taxon>Zea</taxon>
    </lineage>
</organism>
<accession>B6SH95</accession>
<reference evidence="1" key="1">
    <citation type="journal article" date="2009" name="Plant Mol. Biol.">
        <title>Insights into corn genes derived from large-scale cDNA sequencing.</title>
        <authorList>
            <person name="Alexandrov N.N."/>
            <person name="Brover V.V."/>
            <person name="Freidin S."/>
            <person name="Troukhan M.E."/>
            <person name="Tatarinova T.V."/>
            <person name="Zhang H."/>
            <person name="Swaller T.J."/>
            <person name="Lu Y.P."/>
            <person name="Bouck J."/>
            <person name="Flavell R.B."/>
            <person name="Feldmann K.A."/>
        </authorList>
    </citation>
    <scope>NUCLEOTIDE SEQUENCE</scope>
</reference>
<protein>
    <submittedName>
        <fullName evidence="1">Uncharacterized protein</fullName>
    </submittedName>
</protein>
<sequence length="92" mass="10349">MWNGHEFGESRPPDDGVVPAVEIRHFEPQELGYVVLKSSEGDGHVDVAQRVFPFRRHDVEERSVRLMELFELNSQALECPGEGDVDAAPPVH</sequence>
<proteinExistence type="evidence at transcript level"/>
<dbReference type="EMBL" id="EU952110">
    <property type="protein sequence ID" value="ACG24228.1"/>
    <property type="molecule type" value="mRNA"/>
</dbReference>